<dbReference type="SUPFAM" id="SSF160387">
    <property type="entry name" value="NosL/MerB-like"/>
    <property type="match status" value="1"/>
</dbReference>
<keyword evidence="2" id="KW-0804">Transcription</keyword>
<dbReference type="PANTHER" id="PTHR41247">
    <property type="entry name" value="HTH-TYPE TRANSCRIPTIONAL REPRESSOR YCNK"/>
    <property type="match status" value="1"/>
</dbReference>
<proteinExistence type="predicted"/>
<dbReference type="InterPro" id="IPR001034">
    <property type="entry name" value="DeoR_HTH"/>
</dbReference>
<dbReference type="SMART" id="SM00420">
    <property type="entry name" value="HTH_DEOR"/>
    <property type="match status" value="1"/>
</dbReference>
<protein>
    <submittedName>
        <fullName evidence="4">DeoR faimly transcriptional regulator</fullName>
    </submittedName>
</protein>
<organism evidence="4 5">
    <name type="scientific">Pontibacillus chungwhensis BH030062</name>
    <dbReference type="NCBI Taxonomy" id="1385513"/>
    <lineage>
        <taxon>Bacteria</taxon>
        <taxon>Bacillati</taxon>
        <taxon>Bacillota</taxon>
        <taxon>Bacilli</taxon>
        <taxon>Bacillales</taxon>
        <taxon>Bacillaceae</taxon>
        <taxon>Pontibacillus</taxon>
    </lineage>
</organism>
<name>A0A0A2UXG6_9BACI</name>
<keyword evidence="1" id="KW-0805">Transcription regulation</keyword>
<evidence type="ECO:0000259" key="3">
    <source>
        <dbReference type="PROSITE" id="PS51000"/>
    </source>
</evidence>
<dbReference type="eggNOG" id="COG1349">
    <property type="taxonomic scope" value="Bacteria"/>
</dbReference>
<dbReference type="OrthoDB" id="9797223at2"/>
<dbReference type="Pfam" id="PF05573">
    <property type="entry name" value="NosL"/>
    <property type="match status" value="1"/>
</dbReference>
<dbReference type="Proteomes" id="UP000030153">
    <property type="component" value="Unassembled WGS sequence"/>
</dbReference>
<dbReference type="SUPFAM" id="SSF46785">
    <property type="entry name" value="Winged helix' DNA-binding domain"/>
    <property type="match status" value="1"/>
</dbReference>
<dbReference type="Gene3D" id="1.10.10.10">
    <property type="entry name" value="Winged helix-like DNA-binding domain superfamily/Winged helix DNA-binding domain"/>
    <property type="match status" value="1"/>
</dbReference>
<keyword evidence="5" id="KW-1185">Reference proteome</keyword>
<dbReference type="Pfam" id="PF08220">
    <property type="entry name" value="HTH_DeoR"/>
    <property type="match status" value="1"/>
</dbReference>
<comment type="caution">
    <text evidence="4">The sequence shown here is derived from an EMBL/GenBank/DDBJ whole genome shotgun (WGS) entry which is preliminary data.</text>
</comment>
<evidence type="ECO:0000256" key="1">
    <source>
        <dbReference type="ARBA" id="ARBA00023015"/>
    </source>
</evidence>
<dbReference type="GO" id="GO:0003700">
    <property type="term" value="F:DNA-binding transcription factor activity"/>
    <property type="evidence" value="ECO:0007669"/>
    <property type="project" value="InterPro"/>
</dbReference>
<gene>
    <name evidence="4" type="ORF">N780_19595</name>
</gene>
<accession>A0A0A2UXG6</accession>
<dbReference type="EMBL" id="AVBG01000006">
    <property type="protein sequence ID" value="KGP91428.1"/>
    <property type="molecule type" value="Genomic_DNA"/>
</dbReference>
<dbReference type="InterPro" id="IPR036390">
    <property type="entry name" value="WH_DNA-bd_sf"/>
</dbReference>
<dbReference type="PROSITE" id="PS51000">
    <property type="entry name" value="HTH_DEOR_2"/>
    <property type="match status" value="1"/>
</dbReference>
<dbReference type="RefSeq" id="WP_036783060.1">
    <property type="nucleotide sequence ID" value="NZ_AVBG01000006.1"/>
</dbReference>
<dbReference type="InterPro" id="IPR008719">
    <property type="entry name" value="N2O_reductase_NosL"/>
</dbReference>
<reference evidence="4 5" key="1">
    <citation type="submission" date="2013-08" db="EMBL/GenBank/DDBJ databases">
        <title>Genome of Pontibacillus chungwhensis.</title>
        <authorList>
            <person name="Wang Q."/>
            <person name="Wang G."/>
        </authorList>
    </citation>
    <scope>NUCLEOTIDE SEQUENCE [LARGE SCALE GENOMIC DNA]</scope>
    <source>
        <strain evidence="4 5">BH030062</strain>
    </source>
</reference>
<evidence type="ECO:0000313" key="5">
    <source>
        <dbReference type="Proteomes" id="UP000030153"/>
    </source>
</evidence>
<dbReference type="AlphaFoldDB" id="A0A0A2UXG6"/>
<dbReference type="PANTHER" id="PTHR41247:SF1">
    <property type="entry name" value="HTH-TYPE TRANSCRIPTIONAL REPRESSOR YCNK"/>
    <property type="match status" value="1"/>
</dbReference>
<evidence type="ECO:0000256" key="2">
    <source>
        <dbReference type="ARBA" id="ARBA00023163"/>
    </source>
</evidence>
<sequence>MLPVDRLKKIQAWLEKEEALRVSDISTRLGVSEMTIYRDLKPLLDRKEVVKTSNGFALAPPSPTHSDTTYCSFCHKHNGQQQSVQLFMKNQPMEKTCCMHCGLLRYEHTRKQVTQILCRDTLLQTTISAINATYIVDSELPLRCCQPQVLPFETREHALKFQKGFGGQLCTFDEALEVIHSKMGSCH</sequence>
<dbReference type="InterPro" id="IPR036388">
    <property type="entry name" value="WH-like_DNA-bd_sf"/>
</dbReference>
<evidence type="ECO:0000313" key="4">
    <source>
        <dbReference type="EMBL" id="KGP91428.1"/>
    </source>
</evidence>
<dbReference type="STRING" id="1385513.N780_19595"/>
<feature type="domain" description="HTH deoR-type" evidence="3">
    <location>
        <begin position="3"/>
        <end position="58"/>
    </location>
</feature>